<protein>
    <submittedName>
        <fullName evidence="12">Response regulator</fullName>
    </submittedName>
</protein>
<keyword evidence="4" id="KW-0902">Two-component regulatory system</keyword>
<dbReference type="InterPro" id="IPR009057">
    <property type="entry name" value="Homeodomain-like_sf"/>
</dbReference>
<dbReference type="SUPFAM" id="SSF52172">
    <property type="entry name" value="CheY-like"/>
    <property type="match status" value="1"/>
</dbReference>
<dbReference type="InterPro" id="IPR025943">
    <property type="entry name" value="Sigma_54_int_dom_ATP-bd_2"/>
</dbReference>
<comment type="caution">
    <text evidence="12">The sequence shown here is derived from an EMBL/GenBank/DDBJ whole genome shotgun (WGS) entry which is preliminary data.</text>
</comment>
<dbReference type="FunFam" id="3.40.50.300:FF:000006">
    <property type="entry name" value="DNA-binding transcriptional regulator NtrC"/>
    <property type="match status" value="1"/>
</dbReference>
<evidence type="ECO:0000313" key="13">
    <source>
        <dbReference type="Proteomes" id="UP000448199"/>
    </source>
</evidence>
<keyword evidence="1 9" id="KW-0597">Phosphoprotein</keyword>
<keyword evidence="7" id="KW-0010">Activator</keyword>
<dbReference type="PROSITE" id="PS00676">
    <property type="entry name" value="SIGMA54_INTERACT_2"/>
    <property type="match status" value="1"/>
</dbReference>
<dbReference type="InterPro" id="IPR002078">
    <property type="entry name" value="Sigma_54_int"/>
</dbReference>
<dbReference type="FunFam" id="1.10.10.60:FF:000165">
    <property type="entry name" value="Two-component system nitrogen regulation response regulator NtrX"/>
    <property type="match status" value="1"/>
</dbReference>
<feature type="modified residue" description="4-aspartylphosphate" evidence="9">
    <location>
        <position position="53"/>
    </location>
</feature>
<dbReference type="CDD" id="cd17550">
    <property type="entry name" value="REC_NtrX-like"/>
    <property type="match status" value="1"/>
</dbReference>
<dbReference type="EMBL" id="WTYC01000004">
    <property type="protein sequence ID" value="MXO48496.1"/>
    <property type="molecule type" value="Genomic_DNA"/>
</dbReference>
<name>A0A844XSD3_9SPHN</name>
<evidence type="ECO:0000256" key="1">
    <source>
        <dbReference type="ARBA" id="ARBA00022553"/>
    </source>
</evidence>
<accession>A0A844XSD3</accession>
<dbReference type="Pfam" id="PF00072">
    <property type="entry name" value="Response_reg"/>
    <property type="match status" value="1"/>
</dbReference>
<sequence>MALDILIVDDERDIRELVAGVLSDEGYDCRTAADSSSALDAVDEKRPSLVLLDVWLHGSKMDGLEVLDAIKAREPELPVIIFSGHGNIDTAVSAVSRGAMDFIEKPFEAERLLLLVERATETERLRRENTRLREGLGEGGEFTGNSAVINAVRATLKRVAQTGSRVLINGPAGAGKEVAARLLHSWSTRADKPFIIVNSARITPERFEEELFGEETDGKLVRAGLLETADGGTLYLDEVADMPLSTQARILRVLTEQSFVRVGGSRQIGVDVRVVSSTARDLAGEMESKNFREDLFYRLNVVPVEIPSLAERRDDIPALAEYFFARYAAEQGIRPPAISEEAMAALQAYDWPGNVRQLRNVVERTIILTPRDQLETVEAEMLSEEISGGNAAGNSGMAALMGAPLREARESFEREYLAIQIRRFSGNISKTASFIGMERSALHRKLKLLGMVQRKGGDRN</sequence>
<feature type="domain" description="Response regulatory" evidence="11">
    <location>
        <begin position="4"/>
        <end position="120"/>
    </location>
</feature>
<dbReference type="GO" id="GO:0005524">
    <property type="term" value="F:ATP binding"/>
    <property type="evidence" value="ECO:0007669"/>
    <property type="project" value="UniProtKB-KW"/>
</dbReference>
<proteinExistence type="predicted"/>
<feature type="domain" description="Sigma-54 factor interaction" evidence="10">
    <location>
        <begin position="142"/>
        <end position="367"/>
    </location>
</feature>
<keyword evidence="6" id="KW-0238">DNA-binding</keyword>
<dbReference type="GO" id="GO:0000160">
    <property type="term" value="P:phosphorelay signal transduction system"/>
    <property type="evidence" value="ECO:0007669"/>
    <property type="project" value="UniProtKB-KW"/>
</dbReference>
<dbReference type="SUPFAM" id="SSF52540">
    <property type="entry name" value="P-loop containing nucleoside triphosphate hydrolases"/>
    <property type="match status" value="1"/>
</dbReference>
<dbReference type="OrthoDB" id="7324976at2"/>
<keyword evidence="13" id="KW-1185">Reference proteome</keyword>
<keyword evidence="8" id="KW-0804">Transcription</keyword>
<keyword evidence="2" id="KW-0547">Nucleotide-binding</keyword>
<dbReference type="InterPro" id="IPR011006">
    <property type="entry name" value="CheY-like_superfamily"/>
</dbReference>
<evidence type="ECO:0000256" key="3">
    <source>
        <dbReference type="ARBA" id="ARBA00022840"/>
    </source>
</evidence>
<dbReference type="Proteomes" id="UP000448199">
    <property type="component" value="Unassembled WGS sequence"/>
</dbReference>
<dbReference type="PANTHER" id="PTHR32071:SF17">
    <property type="entry name" value="TRANSCRIPTIONAL REGULATOR (NTRC FAMILY)"/>
    <property type="match status" value="1"/>
</dbReference>
<evidence type="ECO:0000313" key="12">
    <source>
        <dbReference type="EMBL" id="MXO48496.1"/>
    </source>
</evidence>
<evidence type="ECO:0000256" key="6">
    <source>
        <dbReference type="ARBA" id="ARBA00023125"/>
    </source>
</evidence>
<dbReference type="PROSITE" id="PS50045">
    <property type="entry name" value="SIGMA54_INTERACT_4"/>
    <property type="match status" value="1"/>
</dbReference>
<dbReference type="Pfam" id="PF25601">
    <property type="entry name" value="AAA_lid_14"/>
    <property type="match status" value="1"/>
</dbReference>
<dbReference type="InterPro" id="IPR027417">
    <property type="entry name" value="P-loop_NTPase"/>
</dbReference>
<reference evidence="12 13" key="1">
    <citation type="submission" date="2019-12" db="EMBL/GenBank/DDBJ databases">
        <title>Genomic-based taxomic classification of the family Erythrobacteraceae.</title>
        <authorList>
            <person name="Xu L."/>
        </authorList>
    </citation>
    <scope>NUCLEOTIDE SEQUENCE [LARGE SCALE GENOMIC DNA]</scope>
    <source>
        <strain evidence="12 13">DSM 17792</strain>
    </source>
</reference>
<dbReference type="InterPro" id="IPR003593">
    <property type="entry name" value="AAA+_ATPase"/>
</dbReference>
<evidence type="ECO:0000259" key="11">
    <source>
        <dbReference type="PROSITE" id="PS50110"/>
    </source>
</evidence>
<keyword evidence="3" id="KW-0067">ATP-binding</keyword>
<organism evidence="12 13">
    <name type="scientific">Qipengyuania vulgaris</name>
    <dbReference type="NCBI Taxonomy" id="291985"/>
    <lineage>
        <taxon>Bacteria</taxon>
        <taxon>Pseudomonadati</taxon>
        <taxon>Pseudomonadota</taxon>
        <taxon>Alphaproteobacteria</taxon>
        <taxon>Sphingomonadales</taxon>
        <taxon>Erythrobacteraceae</taxon>
        <taxon>Qipengyuania</taxon>
    </lineage>
</organism>
<evidence type="ECO:0000259" key="10">
    <source>
        <dbReference type="PROSITE" id="PS50045"/>
    </source>
</evidence>
<dbReference type="Gene3D" id="3.40.50.300">
    <property type="entry name" value="P-loop containing nucleotide triphosphate hydrolases"/>
    <property type="match status" value="1"/>
</dbReference>
<dbReference type="PANTHER" id="PTHR32071">
    <property type="entry name" value="TRANSCRIPTIONAL REGULATORY PROTEIN"/>
    <property type="match status" value="1"/>
</dbReference>
<dbReference type="GO" id="GO:0006355">
    <property type="term" value="P:regulation of DNA-templated transcription"/>
    <property type="evidence" value="ECO:0007669"/>
    <property type="project" value="InterPro"/>
</dbReference>
<evidence type="ECO:0000256" key="8">
    <source>
        <dbReference type="ARBA" id="ARBA00023163"/>
    </source>
</evidence>
<dbReference type="Pfam" id="PF00158">
    <property type="entry name" value="Sigma54_activat"/>
    <property type="match status" value="1"/>
</dbReference>
<dbReference type="GO" id="GO:0043565">
    <property type="term" value="F:sequence-specific DNA binding"/>
    <property type="evidence" value="ECO:0007669"/>
    <property type="project" value="InterPro"/>
</dbReference>
<dbReference type="FunFam" id="3.40.50.2300:FF:000018">
    <property type="entry name" value="DNA-binding transcriptional regulator NtrC"/>
    <property type="match status" value="1"/>
</dbReference>
<dbReference type="RefSeq" id="WP_160728047.1">
    <property type="nucleotide sequence ID" value="NZ_WTYC01000004.1"/>
</dbReference>
<keyword evidence="5" id="KW-0805">Transcription regulation</keyword>
<dbReference type="Pfam" id="PF02954">
    <property type="entry name" value="HTH_8"/>
    <property type="match status" value="1"/>
</dbReference>
<gene>
    <name evidence="12" type="ORF">GRI69_09525</name>
</gene>
<evidence type="ECO:0000256" key="2">
    <source>
        <dbReference type="ARBA" id="ARBA00022741"/>
    </source>
</evidence>
<dbReference type="Gene3D" id="1.10.8.60">
    <property type="match status" value="1"/>
</dbReference>
<dbReference type="InterPro" id="IPR001789">
    <property type="entry name" value="Sig_transdc_resp-reg_receiver"/>
</dbReference>
<evidence type="ECO:0000256" key="7">
    <source>
        <dbReference type="ARBA" id="ARBA00023159"/>
    </source>
</evidence>
<dbReference type="SMART" id="SM00448">
    <property type="entry name" value="REC"/>
    <property type="match status" value="1"/>
</dbReference>
<dbReference type="PROSITE" id="PS50110">
    <property type="entry name" value="RESPONSE_REGULATORY"/>
    <property type="match status" value="1"/>
</dbReference>
<dbReference type="InterPro" id="IPR058031">
    <property type="entry name" value="AAA_lid_NorR"/>
</dbReference>
<dbReference type="Gene3D" id="1.10.10.60">
    <property type="entry name" value="Homeodomain-like"/>
    <property type="match status" value="1"/>
</dbReference>
<evidence type="ECO:0000256" key="4">
    <source>
        <dbReference type="ARBA" id="ARBA00023012"/>
    </source>
</evidence>
<dbReference type="InterPro" id="IPR002197">
    <property type="entry name" value="HTH_Fis"/>
</dbReference>
<dbReference type="InterPro" id="IPR025944">
    <property type="entry name" value="Sigma_54_int_dom_CS"/>
</dbReference>
<dbReference type="SMART" id="SM00382">
    <property type="entry name" value="AAA"/>
    <property type="match status" value="1"/>
</dbReference>
<dbReference type="AlphaFoldDB" id="A0A844XSD3"/>
<dbReference type="SUPFAM" id="SSF46689">
    <property type="entry name" value="Homeodomain-like"/>
    <property type="match status" value="1"/>
</dbReference>
<evidence type="ECO:0000256" key="9">
    <source>
        <dbReference type="PROSITE-ProRule" id="PRU00169"/>
    </source>
</evidence>
<dbReference type="CDD" id="cd00009">
    <property type="entry name" value="AAA"/>
    <property type="match status" value="1"/>
</dbReference>
<evidence type="ECO:0000256" key="5">
    <source>
        <dbReference type="ARBA" id="ARBA00023015"/>
    </source>
</evidence>
<dbReference type="Gene3D" id="3.40.50.2300">
    <property type="match status" value="1"/>
</dbReference>
<dbReference type="PROSITE" id="PS00688">
    <property type="entry name" value="SIGMA54_INTERACT_3"/>
    <property type="match status" value="1"/>
</dbReference>